<dbReference type="RefSeq" id="WP_035666525.1">
    <property type="nucleotide sequence ID" value="NZ_BAUV01000036.1"/>
</dbReference>
<dbReference type="OrthoDB" id="2858906at2"/>
<evidence type="ECO:0000313" key="1">
    <source>
        <dbReference type="EMBL" id="GAE36494.1"/>
    </source>
</evidence>
<dbReference type="eggNOG" id="ENOG50331RH">
    <property type="taxonomic scope" value="Bacteria"/>
</dbReference>
<sequence>MSIVNYLGCNFSLPYSKENSDEKVLVGENFSDYEMRNLVKKHLTTKNIYEVFTNEGVGISFDADNQDPYTRRSNKEAQESFLALCDILNGYLEQGDYCELYTCWVGEEEEEKEFEQTININNFDINHINIFEKTLLVIKK</sequence>
<dbReference type="Proteomes" id="UP000018896">
    <property type="component" value="Unassembled WGS sequence"/>
</dbReference>
<gene>
    <name evidence="1" type="ORF">JCM9157_3685</name>
</gene>
<dbReference type="AlphaFoldDB" id="W4QYX8"/>
<accession>W4QYX8</accession>
<evidence type="ECO:0000313" key="2">
    <source>
        <dbReference type="Proteomes" id="UP000018896"/>
    </source>
</evidence>
<dbReference type="EMBL" id="BAUV01000036">
    <property type="protein sequence ID" value="GAE36494.1"/>
    <property type="molecule type" value="Genomic_DNA"/>
</dbReference>
<comment type="caution">
    <text evidence="1">The sequence shown here is derived from an EMBL/GenBank/DDBJ whole genome shotgun (WGS) entry which is preliminary data.</text>
</comment>
<proteinExistence type="predicted"/>
<keyword evidence="2" id="KW-1185">Reference proteome</keyword>
<organism evidence="1 2">
    <name type="scientific">Halalkalibacter akibai (strain ATCC 43226 / DSM 21942 / CIP 109018 / JCM 9157 / 1139)</name>
    <name type="common">Bacillus akibai</name>
    <dbReference type="NCBI Taxonomy" id="1236973"/>
    <lineage>
        <taxon>Bacteria</taxon>
        <taxon>Bacillati</taxon>
        <taxon>Bacillota</taxon>
        <taxon>Bacilli</taxon>
        <taxon>Bacillales</taxon>
        <taxon>Bacillaceae</taxon>
        <taxon>Halalkalibacter</taxon>
    </lineage>
</organism>
<name>W4QYX8_HALA3</name>
<protein>
    <submittedName>
        <fullName evidence="1">Uncharacterized protein</fullName>
    </submittedName>
</protein>
<reference evidence="1 2" key="1">
    <citation type="journal article" date="2014" name="Genome Announc.">
        <title>Draft Genome Sequences of Three Alkaliphilic Bacillus Strains, Bacillus wakoensis JCM 9140T, Bacillus akibai JCM 9157T, and Bacillus hemicellulosilyticus JCM 9152T.</title>
        <authorList>
            <person name="Yuki M."/>
            <person name="Oshima K."/>
            <person name="Suda W."/>
            <person name="Oshida Y."/>
            <person name="Kitamura K."/>
            <person name="Iida T."/>
            <person name="Hattori M."/>
            <person name="Ohkuma M."/>
        </authorList>
    </citation>
    <scope>NUCLEOTIDE SEQUENCE [LARGE SCALE GENOMIC DNA]</scope>
    <source>
        <strain evidence="1 2">JCM 9157</strain>
    </source>
</reference>
<dbReference type="STRING" id="1236973.JCM9157_3685"/>